<dbReference type="OrthoDB" id="3382616at2"/>
<evidence type="ECO:0000259" key="5">
    <source>
        <dbReference type="PROSITE" id="PS50977"/>
    </source>
</evidence>
<sequence length="179" mass="19229">MRADAALNRQRVLDAARAAFADSGVATSMAEVVRRSGVGAATLYRNFPSREALLQALLLDEVDELCATAATVQAGSPGERLADWLRRFFAYVTTKRPVVLDLLVLEGADPAGLKISTRRRLTSAVQPLLAAAQEAGEVRDDLDLDQVLDLIMAVAKINGTVEHRRPILGVVLAGLRPES</sequence>
<dbReference type="GO" id="GO:0003700">
    <property type="term" value="F:DNA-binding transcription factor activity"/>
    <property type="evidence" value="ECO:0007669"/>
    <property type="project" value="TreeGrafter"/>
</dbReference>
<evidence type="ECO:0000313" key="6">
    <source>
        <dbReference type="EMBL" id="SEQ79958.1"/>
    </source>
</evidence>
<dbReference type="InterPro" id="IPR001647">
    <property type="entry name" value="HTH_TetR"/>
</dbReference>
<dbReference type="Gene3D" id="1.10.357.10">
    <property type="entry name" value="Tetracycline Repressor, domain 2"/>
    <property type="match status" value="1"/>
</dbReference>
<dbReference type="SUPFAM" id="SSF48498">
    <property type="entry name" value="Tetracyclin repressor-like, C-terminal domain"/>
    <property type="match status" value="1"/>
</dbReference>
<dbReference type="Pfam" id="PF21597">
    <property type="entry name" value="TetR_C_43"/>
    <property type="match status" value="1"/>
</dbReference>
<keyword evidence="7" id="KW-1185">Reference proteome</keyword>
<dbReference type="PANTHER" id="PTHR30055">
    <property type="entry name" value="HTH-TYPE TRANSCRIPTIONAL REGULATOR RUTR"/>
    <property type="match status" value="1"/>
</dbReference>
<dbReference type="SUPFAM" id="SSF46689">
    <property type="entry name" value="Homeodomain-like"/>
    <property type="match status" value="1"/>
</dbReference>
<accession>A0A1H9IZL0</accession>
<dbReference type="PROSITE" id="PS50977">
    <property type="entry name" value="HTH_TETR_2"/>
    <property type="match status" value="1"/>
</dbReference>
<name>A0A1H9IZL0_9ACTN</name>
<reference evidence="7" key="1">
    <citation type="submission" date="2016-10" db="EMBL/GenBank/DDBJ databases">
        <authorList>
            <person name="Varghese N."/>
            <person name="Submissions S."/>
        </authorList>
    </citation>
    <scope>NUCLEOTIDE SEQUENCE [LARGE SCALE GENOMIC DNA]</scope>
    <source>
        <strain evidence="7">CGMCC 4.6856</strain>
    </source>
</reference>
<dbReference type="AlphaFoldDB" id="A0A1H9IZL0"/>
<dbReference type="STRING" id="1036181.SAMN05421756_10639"/>
<keyword evidence="3" id="KW-0804">Transcription</keyword>
<organism evidence="6 7">
    <name type="scientific">Microlunatus flavus</name>
    <dbReference type="NCBI Taxonomy" id="1036181"/>
    <lineage>
        <taxon>Bacteria</taxon>
        <taxon>Bacillati</taxon>
        <taxon>Actinomycetota</taxon>
        <taxon>Actinomycetes</taxon>
        <taxon>Propionibacteriales</taxon>
        <taxon>Propionibacteriaceae</taxon>
        <taxon>Microlunatus</taxon>
    </lineage>
</organism>
<dbReference type="InterPro" id="IPR049445">
    <property type="entry name" value="TetR_SbtR-like_C"/>
</dbReference>
<dbReference type="InterPro" id="IPR050109">
    <property type="entry name" value="HTH-type_TetR-like_transc_reg"/>
</dbReference>
<protein>
    <submittedName>
        <fullName evidence="6">DNA-binding transcriptional regulator, AcrR family</fullName>
    </submittedName>
</protein>
<evidence type="ECO:0000256" key="3">
    <source>
        <dbReference type="ARBA" id="ARBA00023163"/>
    </source>
</evidence>
<dbReference type="PANTHER" id="PTHR30055:SF234">
    <property type="entry name" value="HTH-TYPE TRANSCRIPTIONAL REGULATOR BETI"/>
    <property type="match status" value="1"/>
</dbReference>
<proteinExistence type="predicted"/>
<dbReference type="RefSeq" id="WP_091181946.1">
    <property type="nucleotide sequence ID" value="NZ_FOFA01000006.1"/>
</dbReference>
<evidence type="ECO:0000256" key="4">
    <source>
        <dbReference type="PROSITE-ProRule" id="PRU00335"/>
    </source>
</evidence>
<dbReference type="EMBL" id="FOFA01000006">
    <property type="protein sequence ID" value="SEQ79958.1"/>
    <property type="molecule type" value="Genomic_DNA"/>
</dbReference>
<dbReference type="InterPro" id="IPR009057">
    <property type="entry name" value="Homeodomain-like_sf"/>
</dbReference>
<dbReference type="PRINTS" id="PR00455">
    <property type="entry name" value="HTHTETR"/>
</dbReference>
<evidence type="ECO:0000256" key="2">
    <source>
        <dbReference type="ARBA" id="ARBA00023125"/>
    </source>
</evidence>
<gene>
    <name evidence="6" type="ORF">SAMN05421756_10639</name>
</gene>
<feature type="DNA-binding region" description="H-T-H motif" evidence="4">
    <location>
        <begin position="28"/>
        <end position="47"/>
    </location>
</feature>
<feature type="domain" description="HTH tetR-type" evidence="5">
    <location>
        <begin position="6"/>
        <end position="65"/>
    </location>
</feature>
<keyword evidence="1" id="KW-0805">Transcription regulation</keyword>
<keyword evidence="2 4" id="KW-0238">DNA-binding</keyword>
<dbReference type="InterPro" id="IPR036271">
    <property type="entry name" value="Tet_transcr_reg_TetR-rel_C_sf"/>
</dbReference>
<dbReference type="Proteomes" id="UP000198504">
    <property type="component" value="Unassembled WGS sequence"/>
</dbReference>
<dbReference type="Pfam" id="PF00440">
    <property type="entry name" value="TetR_N"/>
    <property type="match status" value="1"/>
</dbReference>
<evidence type="ECO:0000313" key="7">
    <source>
        <dbReference type="Proteomes" id="UP000198504"/>
    </source>
</evidence>
<evidence type="ECO:0000256" key="1">
    <source>
        <dbReference type="ARBA" id="ARBA00023015"/>
    </source>
</evidence>
<dbReference type="GO" id="GO:0000976">
    <property type="term" value="F:transcription cis-regulatory region binding"/>
    <property type="evidence" value="ECO:0007669"/>
    <property type="project" value="TreeGrafter"/>
</dbReference>